<protein>
    <recommendedName>
        <fullName evidence="5">FAD-binding domain-containing protein</fullName>
    </recommendedName>
</protein>
<dbReference type="Gene3D" id="3.50.50.60">
    <property type="entry name" value="FAD/NAD(P)-binding domain"/>
    <property type="match status" value="1"/>
</dbReference>
<keyword evidence="4" id="KW-0503">Monooxygenase</keyword>
<reference evidence="7" key="1">
    <citation type="journal article" date="2019" name="Int. J. Syst. Evol. Microbiol.">
        <title>The Global Catalogue of Microorganisms (GCM) 10K type strain sequencing project: providing services to taxonomists for standard genome sequencing and annotation.</title>
        <authorList>
            <consortium name="The Broad Institute Genomics Platform"/>
            <consortium name="The Broad Institute Genome Sequencing Center for Infectious Disease"/>
            <person name="Wu L."/>
            <person name="Ma J."/>
        </authorList>
    </citation>
    <scope>NUCLEOTIDE SEQUENCE [LARGE SCALE GENOMIC DNA]</scope>
    <source>
        <strain evidence="7">JCM 10425</strain>
    </source>
</reference>
<accession>A0ABP3DKX9</accession>
<evidence type="ECO:0000256" key="2">
    <source>
        <dbReference type="ARBA" id="ARBA00022827"/>
    </source>
</evidence>
<dbReference type="SUPFAM" id="SSF51905">
    <property type="entry name" value="FAD/NAD(P)-binding domain"/>
    <property type="match status" value="1"/>
</dbReference>
<comment type="caution">
    <text evidence="6">The sequence shown here is derived from an EMBL/GenBank/DDBJ whole genome shotgun (WGS) entry which is preliminary data.</text>
</comment>
<keyword evidence="2" id="KW-0274">FAD</keyword>
<dbReference type="Proteomes" id="UP001500967">
    <property type="component" value="Unassembled WGS sequence"/>
</dbReference>
<dbReference type="InterPro" id="IPR036188">
    <property type="entry name" value="FAD/NAD-bd_sf"/>
</dbReference>
<keyword evidence="3" id="KW-0560">Oxidoreductase</keyword>
<gene>
    <name evidence="6" type="ORF">GCM10009539_17170</name>
</gene>
<proteinExistence type="predicted"/>
<evidence type="ECO:0000313" key="7">
    <source>
        <dbReference type="Proteomes" id="UP001500967"/>
    </source>
</evidence>
<organism evidence="6 7">
    <name type="scientific">Cryptosporangium japonicum</name>
    <dbReference type="NCBI Taxonomy" id="80872"/>
    <lineage>
        <taxon>Bacteria</taxon>
        <taxon>Bacillati</taxon>
        <taxon>Actinomycetota</taxon>
        <taxon>Actinomycetes</taxon>
        <taxon>Cryptosporangiales</taxon>
        <taxon>Cryptosporangiaceae</taxon>
        <taxon>Cryptosporangium</taxon>
    </lineage>
</organism>
<evidence type="ECO:0000256" key="3">
    <source>
        <dbReference type="ARBA" id="ARBA00023002"/>
    </source>
</evidence>
<dbReference type="Pfam" id="PF01494">
    <property type="entry name" value="FAD_binding_3"/>
    <property type="match status" value="1"/>
</dbReference>
<keyword evidence="1" id="KW-0285">Flavoprotein</keyword>
<sequence>MAGPGLLLALGERRGLIGHRDADGSLQVHAVLAAPDGWAPGDVRAELLAAFAGWHDGLRSLIAEAGGPLVARGIHTLPAGHRWPRTPGVTLLGDAAHLMAPFACDGANQAMLDGAELAAALVGHPTDPEAALGAYEELLFPRAAATAAEAAAMFAVCFRADAPRGLVDLLTASGQLVTVDA</sequence>
<dbReference type="InterPro" id="IPR002938">
    <property type="entry name" value="FAD-bd"/>
</dbReference>
<dbReference type="PANTHER" id="PTHR46972">
    <property type="entry name" value="MONOOXYGENASE ASQM-RELATED"/>
    <property type="match status" value="1"/>
</dbReference>
<keyword evidence="7" id="KW-1185">Reference proteome</keyword>
<evidence type="ECO:0000256" key="4">
    <source>
        <dbReference type="ARBA" id="ARBA00023033"/>
    </source>
</evidence>
<name>A0ABP3DKX9_9ACTN</name>
<feature type="domain" description="FAD-binding" evidence="5">
    <location>
        <begin position="88"/>
        <end position="145"/>
    </location>
</feature>
<dbReference type="PANTHER" id="PTHR46972:SF1">
    <property type="entry name" value="FAD DEPENDENT OXIDOREDUCTASE DOMAIN-CONTAINING PROTEIN"/>
    <property type="match status" value="1"/>
</dbReference>
<evidence type="ECO:0000313" key="6">
    <source>
        <dbReference type="EMBL" id="GAA0232374.1"/>
    </source>
</evidence>
<dbReference type="EMBL" id="BAAAGX010000007">
    <property type="protein sequence ID" value="GAA0232374.1"/>
    <property type="molecule type" value="Genomic_DNA"/>
</dbReference>
<evidence type="ECO:0000256" key="1">
    <source>
        <dbReference type="ARBA" id="ARBA00022630"/>
    </source>
</evidence>
<evidence type="ECO:0000259" key="5">
    <source>
        <dbReference type="Pfam" id="PF01494"/>
    </source>
</evidence>